<evidence type="ECO:0008006" key="4">
    <source>
        <dbReference type="Google" id="ProtNLM"/>
    </source>
</evidence>
<keyword evidence="3" id="KW-1185">Reference proteome</keyword>
<protein>
    <recommendedName>
        <fullName evidence="4">Lipoprotein</fullName>
    </recommendedName>
</protein>
<evidence type="ECO:0000313" key="2">
    <source>
        <dbReference type="EMBL" id="AFC23640.1"/>
    </source>
</evidence>
<dbReference type="PROSITE" id="PS51257">
    <property type="entry name" value="PROKAR_LIPOPROTEIN"/>
    <property type="match status" value="1"/>
</dbReference>
<dbReference type="RefSeq" id="WP_015691291.1">
    <property type="nucleotide sequence ID" value="NC_016940.1"/>
</dbReference>
<accession>H6L2I2</accession>
<dbReference type="HOGENOM" id="CLU_1433551_0_0_10"/>
<dbReference type="STRING" id="984262.SGRA_0904"/>
<feature type="chain" id="PRO_5003603980" description="Lipoprotein" evidence="1">
    <location>
        <begin position="21"/>
        <end position="189"/>
    </location>
</feature>
<organism evidence="2 3">
    <name type="scientific">Saprospira grandis (strain Lewin)</name>
    <dbReference type="NCBI Taxonomy" id="984262"/>
    <lineage>
        <taxon>Bacteria</taxon>
        <taxon>Pseudomonadati</taxon>
        <taxon>Bacteroidota</taxon>
        <taxon>Saprospiria</taxon>
        <taxon>Saprospirales</taxon>
        <taxon>Saprospiraceae</taxon>
        <taxon>Saprospira</taxon>
    </lineage>
</organism>
<dbReference type="Proteomes" id="UP000007519">
    <property type="component" value="Chromosome"/>
</dbReference>
<dbReference type="KEGG" id="sgn:SGRA_0904"/>
<name>H6L2I2_SAPGL</name>
<gene>
    <name evidence="2" type="ordered locus">SGRA_0904</name>
</gene>
<dbReference type="EMBL" id="CP002831">
    <property type="protein sequence ID" value="AFC23640.1"/>
    <property type="molecule type" value="Genomic_DNA"/>
</dbReference>
<keyword evidence="1" id="KW-0732">Signal</keyword>
<proteinExistence type="predicted"/>
<dbReference type="AlphaFoldDB" id="H6L2I2"/>
<evidence type="ECO:0000256" key="1">
    <source>
        <dbReference type="SAM" id="SignalP"/>
    </source>
</evidence>
<dbReference type="OrthoDB" id="1492168at2"/>
<sequence>MLLKYFLFSLALLGSSWLSAQPLLGSCEWESLGQDDFTGRVEKRLPSRWFFSYTPTAYRRFFLNEDYLSASGFLRESEGQLLLELEIRLLDQEADKSFGFLPPEAKLELTAMDGRKHKLYSPLGAKRQAEGKESVYLCRFPLKKKDQKWLRKHEIESLSLQWSAGTQNYPIYYLDFFKDQLDCLEQHKK</sequence>
<evidence type="ECO:0000313" key="3">
    <source>
        <dbReference type="Proteomes" id="UP000007519"/>
    </source>
</evidence>
<reference evidence="2 3" key="1">
    <citation type="journal article" date="2012" name="Stand. Genomic Sci.">
        <title>Complete genome sequencing and analysis of Saprospira grandis str. Lewin, a predatory marine bacterium.</title>
        <authorList>
            <person name="Saw J.H."/>
            <person name="Yuryev A."/>
            <person name="Kanbe M."/>
            <person name="Hou S."/>
            <person name="Young A.G."/>
            <person name="Aizawa S."/>
            <person name="Alam M."/>
        </authorList>
    </citation>
    <scope>NUCLEOTIDE SEQUENCE [LARGE SCALE GENOMIC DNA]</scope>
    <source>
        <strain evidence="2 3">Lewin</strain>
    </source>
</reference>
<feature type="signal peptide" evidence="1">
    <location>
        <begin position="1"/>
        <end position="20"/>
    </location>
</feature>